<organism evidence="2 3">
    <name type="scientific">Portunus trituberculatus</name>
    <name type="common">Swimming crab</name>
    <name type="synonym">Neptunus trituberculatus</name>
    <dbReference type="NCBI Taxonomy" id="210409"/>
    <lineage>
        <taxon>Eukaryota</taxon>
        <taxon>Metazoa</taxon>
        <taxon>Ecdysozoa</taxon>
        <taxon>Arthropoda</taxon>
        <taxon>Crustacea</taxon>
        <taxon>Multicrustacea</taxon>
        <taxon>Malacostraca</taxon>
        <taxon>Eumalacostraca</taxon>
        <taxon>Eucarida</taxon>
        <taxon>Decapoda</taxon>
        <taxon>Pleocyemata</taxon>
        <taxon>Brachyura</taxon>
        <taxon>Eubrachyura</taxon>
        <taxon>Portunoidea</taxon>
        <taxon>Portunidae</taxon>
        <taxon>Portuninae</taxon>
        <taxon>Portunus</taxon>
    </lineage>
</organism>
<comment type="caution">
    <text evidence="2">The sequence shown here is derived from an EMBL/GenBank/DDBJ whole genome shotgun (WGS) entry which is preliminary data.</text>
</comment>
<sequence length="97" mass="11388">MLQIHPQFFPAFVHLLVTPHKHHTFIYWLGKETVHSSKTVSSLTDELASNHKETMPSRWTPSEQSSTFPFDNQCCPGHELPGKISGRRRRRRYSGWW</sequence>
<feature type="compositionally biased region" description="Polar residues" evidence="1">
    <location>
        <begin position="57"/>
        <end position="70"/>
    </location>
</feature>
<evidence type="ECO:0000313" key="3">
    <source>
        <dbReference type="Proteomes" id="UP000324222"/>
    </source>
</evidence>
<keyword evidence="3" id="KW-1185">Reference proteome</keyword>
<gene>
    <name evidence="2" type="ORF">E2C01_077981</name>
</gene>
<reference evidence="2 3" key="1">
    <citation type="submission" date="2019-05" db="EMBL/GenBank/DDBJ databases">
        <title>Another draft genome of Portunus trituberculatus and its Hox gene families provides insights of decapod evolution.</title>
        <authorList>
            <person name="Jeong J.-H."/>
            <person name="Song I."/>
            <person name="Kim S."/>
            <person name="Choi T."/>
            <person name="Kim D."/>
            <person name="Ryu S."/>
            <person name="Kim W."/>
        </authorList>
    </citation>
    <scope>NUCLEOTIDE SEQUENCE [LARGE SCALE GENOMIC DNA]</scope>
    <source>
        <tissue evidence="2">Muscle</tissue>
    </source>
</reference>
<proteinExistence type="predicted"/>
<dbReference type="AlphaFoldDB" id="A0A5B7ISW7"/>
<feature type="region of interest" description="Disordered" evidence="1">
    <location>
        <begin position="49"/>
        <end position="97"/>
    </location>
</feature>
<dbReference type="EMBL" id="VSRR010062068">
    <property type="protein sequence ID" value="MPC83274.1"/>
    <property type="molecule type" value="Genomic_DNA"/>
</dbReference>
<name>A0A5B7ISW7_PORTR</name>
<accession>A0A5B7ISW7</accession>
<feature type="compositionally biased region" description="Basic residues" evidence="1">
    <location>
        <begin position="85"/>
        <end position="97"/>
    </location>
</feature>
<evidence type="ECO:0000256" key="1">
    <source>
        <dbReference type="SAM" id="MobiDB-lite"/>
    </source>
</evidence>
<dbReference type="Proteomes" id="UP000324222">
    <property type="component" value="Unassembled WGS sequence"/>
</dbReference>
<evidence type="ECO:0000313" key="2">
    <source>
        <dbReference type="EMBL" id="MPC83274.1"/>
    </source>
</evidence>
<protein>
    <submittedName>
        <fullName evidence="2">Uncharacterized protein</fullName>
    </submittedName>
</protein>